<accession>A0A9P0L5S8</accession>
<proteinExistence type="predicted"/>
<dbReference type="Proteomes" id="UP001152888">
    <property type="component" value="Unassembled WGS sequence"/>
</dbReference>
<keyword evidence="2" id="KW-1185">Reference proteome</keyword>
<name>A0A9P0L5S8_ACAOB</name>
<protein>
    <recommendedName>
        <fullName evidence="3">DDE Tnp4 domain-containing protein</fullName>
    </recommendedName>
</protein>
<organism evidence="1 2">
    <name type="scientific">Acanthoscelides obtectus</name>
    <name type="common">Bean weevil</name>
    <name type="synonym">Bruchus obtectus</name>
    <dbReference type="NCBI Taxonomy" id="200917"/>
    <lineage>
        <taxon>Eukaryota</taxon>
        <taxon>Metazoa</taxon>
        <taxon>Ecdysozoa</taxon>
        <taxon>Arthropoda</taxon>
        <taxon>Hexapoda</taxon>
        <taxon>Insecta</taxon>
        <taxon>Pterygota</taxon>
        <taxon>Neoptera</taxon>
        <taxon>Endopterygota</taxon>
        <taxon>Coleoptera</taxon>
        <taxon>Polyphaga</taxon>
        <taxon>Cucujiformia</taxon>
        <taxon>Chrysomeloidea</taxon>
        <taxon>Chrysomelidae</taxon>
        <taxon>Bruchinae</taxon>
        <taxon>Bruchini</taxon>
        <taxon>Acanthoscelides</taxon>
    </lineage>
</organism>
<reference evidence="1" key="1">
    <citation type="submission" date="2022-03" db="EMBL/GenBank/DDBJ databases">
        <authorList>
            <person name="Sayadi A."/>
        </authorList>
    </citation>
    <scope>NUCLEOTIDE SEQUENCE</scope>
</reference>
<sequence length="161" mass="18991">MELNEAVSLWLAYRRWKRQKRRENRMYLATGCYFADLHYAYRLGKSTVIDIVQKTVYVIWNKLKDIVMKEPSTEEWMEIARGFEKYTHFPNCIGAVDGKHITIIKPLDSGSMFYNYKHFFSTVLLAITEFFQVLQSSLTNLRSGFVQQKNMETFDSTSLES</sequence>
<comment type="caution">
    <text evidence="1">The sequence shown here is derived from an EMBL/GenBank/DDBJ whole genome shotgun (WGS) entry which is preliminary data.</text>
</comment>
<evidence type="ECO:0000313" key="2">
    <source>
        <dbReference type="Proteomes" id="UP001152888"/>
    </source>
</evidence>
<dbReference type="OrthoDB" id="8189118at2759"/>
<evidence type="ECO:0008006" key="3">
    <source>
        <dbReference type="Google" id="ProtNLM"/>
    </source>
</evidence>
<evidence type="ECO:0000313" key="1">
    <source>
        <dbReference type="EMBL" id="CAH1988401.1"/>
    </source>
</evidence>
<gene>
    <name evidence="1" type="ORF">ACAOBT_LOCUS18456</name>
</gene>
<dbReference type="EMBL" id="CAKOFQ010007043">
    <property type="protein sequence ID" value="CAH1988401.1"/>
    <property type="molecule type" value="Genomic_DNA"/>
</dbReference>
<dbReference type="AlphaFoldDB" id="A0A9P0L5S8"/>